<dbReference type="Proteomes" id="UP000298111">
    <property type="component" value="Unassembled WGS sequence"/>
</dbReference>
<proteinExistence type="predicted"/>
<dbReference type="GeneID" id="75186049"/>
<dbReference type="AlphaFoldDB" id="A0A8H1L6E4"/>
<evidence type="ECO:0000313" key="2">
    <source>
        <dbReference type="Proteomes" id="UP000298111"/>
    </source>
</evidence>
<evidence type="ECO:0000313" key="1">
    <source>
        <dbReference type="EMBL" id="TGG78478.1"/>
    </source>
</evidence>
<gene>
    <name evidence="1" type="ORF">D8771_25115</name>
</gene>
<dbReference type="RefSeq" id="WP_053934967.1">
    <property type="nucleotide sequence ID" value="NZ_CP103061.1"/>
</dbReference>
<accession>A0A8H1L6E4</accession>
<organism evidence="1 2">
    <name type="scientific">Streptomyces albus</name>
    <dbReference type="NCBI Taxonomy" id="1888"/>
    <lineage>
        <taxon>Bacteria</taxon>
        <taxon>Bacillati</taxon>
        <taxon>Actinomycetota</taxon>
        <taxon>Actinomycetes</taxon>
        <taxon>Kitasatosporales</taxon>
        <taxon>Streptomycetaceae</taxon>
        <taxon>Streptomyces</taxon>
    </lineage>
</organism>
<reference evidence="1 2" key="1">
    <citation type="submission" date="2018-10" db="EMBL/GenBank/DDBJ databases">
        <title>Isolation of pseudouridimycin from Streptomyces albus DSM 40763.</title>
        <authorList>
            <person name="Rosenqvist P."/>
            <person name="Metsae-Ketelae M."/>
            <person name="Virta P."/>
        </authorList>
    </citation>
    <scope>NUCLEOTIDE SEQUENCE [LARGE SCALE GENOMIC DNA]</scope>
    <source>
        <strain evidence="1 2">DSM 40763</strain>
    </source>
</reference>
<dbReference type="EMBL" id="RCIY01000087">
    <property type="protein sequence ID" value="TGG78478.1"/>
    <property type="molecule type" value="Genomic_DNA"/>
</dbReference>
<protein>
    <submittedName>
        <fullName evidence="1">Uncharacterized protein</fullName>
    </submittedName>
</protein>
<comment type="caution">
    <text evidence="1">The sequence shown here is derived from an EMBL/GenBank/DDBJ whole genome shotgun (WGS) entry which is preliminary data.</text>
</comment>
<sequence length="89" mass="9788">MASVIDPERHADLITLQQRVHALFDELDAYTGEDRQGMRERVRQAAAEKEAALYASGLVEEHGYFLASQDLHKAARAAAQHTSPAAAQD</sequence>
<name>A0A8H1L6E4_9ACTN</name>